<evidence type="ECO:0000313" key="2">
    <source>
        <dbReference type="EMBL" id="QJA90834.1"/>
    </source>
</evidence>
<dbReference type="AlphaFoldDB" id="A0A6M3LBU6"/>
<name>A0A6M3LBU6_9ZZZZ</name>
<dbReference type="EMBL" id="MT142941">
    <property type="protein sequence ID" value="QJA90834.1"/>
    <property type="molecule type" value="Genomic_DNA"/>
</dbReference>
<sequence length="67" mass="7391">MSLKIIYCGACKSWSILCPSCGNNSCNGGSGKDCEVCSDVYRLQNQLNLNKKTDRLLDKLTQIESTK</sequence>
<organism evidence="2">
    <name type="scientific">viral metagenome</name>
    <dbReference type="NCBI Taxonomy" id="1070528"/>
    <lineage>
        <taxon>unclassified sequences</taxon>
        <taxon>metagenomes</taxon>
        <taxon>organismal metagenomes</taxon>
    </lineage>
</organism>
<protein>
    <submittedName>
        <fullName evidence="2">Uncharacterized protein</fullName>
    </submittedName>
</protein>
<reference evidence="2" key="1">
    <citation type="submission" date="2020-03" db="EMBL/GenBank/DDBJ databases">
        <title>The deep terrestrial virosphere.</title>
        <authorList>
            <person name="Holmfeldt K."/>
            <person name="Nilsson E."/>
            <person name="Simone D."/>
            <person name="Lopez-Fernandez M."/>
            <person name="Wu X."/>
            <person name="de Brujin I."/>
            <person name="Lundin D."/>
            <person name="Andersson A."/>
            <person name="Bertilsson S."/>
            <person name="Dopson M."/>
        </authorList>
    </citation>
    <scope>NUCLEOTIDE SEQUENCE</scope>
    <source>
        <strain evidence="1">MM415A04990</strain>
        <strain evidence="2">MM415B03553</strain>
    </source>
</reference>
<accession>A0A6M3LBU6</accession>
<gene>
    <name evidence="1" type="ORF">MM415A04990_0004</name>
    <name evidence="2" type="ORF">MM415B03553_0006</name>
</gene>
<proteinExistence type="predicted"/>
<dbReference type="EMBL" id="MT141683">
    <property type="protein sequence ID" value="QJA69172.1"/>
    <property type="molecule type" value="Genomic_DNA"/>
</dbReference>
<evidence type="ECO:0000313" key="1">
    <source>
        <dbReference type="EMBL" id="QJA69172.1"/>
    </source>
</evidence>